<dbReference type="GO" id="GO:0016887">
    <property type="term" value="F:ATP hydrolysis activity"/>
    <property type="evidence" value="ECO:0007669"/>
    <property type="project" value="InterPro"/>
</dbReference>
<dbReference type="SUPFAM" id="SSF47413">
    <property type="entry name" value="lambda repressor-like DNA-binding domains"/>
    <property type="match status" value="1"/>
</dbReference>
<keyword evidence="4" id="KW-1185">Reference proteome</keyword>
<dbReference type="EMBL" id="CP016503">
    <property type="protein sequence ID" value="ANV98577.1"/>
    <property type="molecule type" value="Genomic_DNA"/>
</dbReference>
<name>A0A1B1U680_9HELI</name>
<dbReference type="STRING" id="222136.BBW65_05615"/>
<dbReference type="OrthoDB" id="5319474at2"/>
<dbReference type="PANTHER" id="PTHR35894:SF5">
    <property type="entry name" value="MU-LIKE PROPHAGE FLUMU DNA TRANSPOSITION PROTEIN B"/>
    <property type="match status" value="1"/>
</dbReference>
<dbReference type="EMBL" id="CP016503">
    <property type="protein sequence ID" value="ANV98307.1"/>
    <property type="molecule type" value="Genomic_DNA"/>
</dbReference>
<dbReference type="Gene3D" id="3.40.50.300">
    <property type="entry name" value="P-loop containing nucleotide triphosphate hydrolases"/>
    <property type="match status" value="1"/>
</dbReference>
<accession>A0A1B1U680</accession>
<dbReference type="AlphaFoldDB" id="A0A1B1U680"/>
<proteinExistence type="predicted"/>
<dbReference type="InterPro" id="IPR027417">
    <property type="entry name" value="P-loop_NTPase"/>
</dbReference>
<feature type="domain" description="ORC1/DEAH AAA+ ATPase" evidence="1">
    <location>
        <begin position="94"/>
        <end position="205"/>
    </location>
</feature>
<sequence length="288" mass="32320">MEAIELSQVRADLEAFMSRENVSQASLSRALGVSASAISLFVKDKYTGKSEELAEKIKLYIANFSKREQKVETKLYESKDKRMSDFVISEAIENREIAIITGEAGSGKSSIAKEWSKSHPNVVLIEATLHTTASVLLKELCVRFGVNGGSNLHESVSNIAKYLKSADVVLMIDEAEHLPLRALEDLRRIWDFSGVPLVLFGTEILVRNLVGKNGELRQLYSRIGGKYKMKGLDKKECKEVFCEEIYPYTLGNFRASSKLYKRARRLAELHSEPLSEEIIKNAVNMVIL</sequence>
<dbReference type="PANTHER" id="PTHR35894">
    <property type="entry name" value="GENERAL SECRETION PATHWAY PROTEIN A-RELATED"/>
    <property type="match status" value="1"/>
</dbReference>
<dbReference type="KEGG" id="het:BBW65_05615"/>
<dbReference type="Gene3D" id="1.10.260.40">
    <property type="entry name" value="lambda repressor-like DNA-binding domains"/>
    <property type="match status" value="1"/>
</dbReference>
<evidence type="ECO:0000313" key="4">
    <source>
        <dbReference type="Proteomes" id="UP000092884"/>
    </source>
</evidence>
<dbReference type="SUPFAM" id="SSF52540">
    <property type="entry name" value="P-loop containing nucleoside triphosphate hydrolases"/>
    <property type="match status" value="1"/>
</dbReference>
<dbReference type="Proteomes" id="UP000092884">
    <property type="component" value="Chromosome"/>
</dbReference>
<organism evidence="2 4">
    <name type="scientific">Helicobacter enhydrae</name>
    <dbReference type="NCBI Taxonomy" id="222136"/>
    <lineage>
        <taxon>Bacteria</taxon>
        <taxon>Pseudomonadati</taxon>
        <taxon>Campylobacterota</taxon>
        <taxon>Epsilonproteobacteria</taxon>
        <taxon>Campylobacterales</taxon>
        <taxon>Helicobacteraceae</taxon>
        <taxon>Helicobacter</taxon>
    </lineage>
</organism>
<gene>
    <name evidence="2" type="ORF">BBW65_05615</name>
    <name evidence="3" type="ORF">BBW65_07110</name>
</gene>
<dbReference type="RefSeq" id="WP_066340866.1">
    <property type="nucleotide sequence ID" value="NZ_CP016503.1"/>
</dbReference>
<evidence type="ECO:0000313" key="3">
    <source>
        <dbReference type="EMBL" id="ANV98577.1"/>
    </source>
</evidence>
<reference evidence="2" key="1">
    <citation type="submission" date="2016-07" db="EMBL/GenBank/DDBJ databases">
        <authorList>
            <person name="Mannion A."/>
            <person name="Shen Z."/>
            <person name="Fox J.G."/>
        </authorList>
    </citation>
    <scope>NUCLEOTIDE SEQUENCE</scope>
    <source>
        <strain evidence="2">MIT 01-6242</strain>
    </source>
</reference>
<protein>
    <recommendedName>
        <fullName evidence="1">ORC1/DEAH AAA+ ATPase domain-containing protein</fullName>
    </recommendedName>
</protein>
<dbReference type="InterPro" id="IPR049945">
    <property type="entry name" value="AAA_22"/>
</dbReference>
<dbReference type="InterPro" id="IPR052026">
    <property type="entry name" value="ExeA_AAA_ATPase_DNA-bind"/>
</dbReference>
<reference evidence="4" key="2">
    <citation type="submission" date="2016-07" db="EMBL/GenBank/DDBJ databases">
        <authorList>
            <person name="Florea S."/>
            <person name="Webb J.S."/>
            <person name="Jaromczyk J."/>
            <person name="Schardl C.L."/>
        </authorList>
    </citation>
    <scope>NUCLEOTIDE SEQUENCE [LARGE SCALE GENOMIC DNA]</scope>
    <source>
        <strain evidence="4">MIT 01-6242</strain>
    </source>
</reference>
<dbReference type="Pfam" id="PF13401">
    <property type="entry name" value="AAA_22"/>
    <property type="match status" value="1"/>
</dbReference>
<evidence type="ECO:0000313" key="2">
    <source>
        <dbReference type="EMBL" id="ANV98307.1"/>
    </source>
</evidence>
<dbReference type="GO" id="GO:0003677">
    <property type="term" value="F:DNA binding"/>
    <property type="evidence" value="ECO:0007669"/>
    <property type="project" value="InterPro"/>
</dbReference>
<evidence type="ECO:0000259" key="1">
    <source>
        <dbReference type="Pfam" id="PF13401"/>
    </source>
</evidence>
<dbReference type="InterPro" id="IPR010982">
    <property type="entry name" value="Lambda_DNA-bd_dom_sf"/>
</dbReference>
<dbReference type="KEGG" id="het:BBW65_07110"/>